<dbReference type="Gene3D" id="1.20.1070.10">
    <property type="entry name" value="Rhodopsin 7-helix transmembrane proteins"/>
    <property type="match status" value="1"/>
</dbReference>
<evidence type="ECO:0000256" key="4">
    <source>
        <dbReference type="ARBA" id="ARBA00023136"/>
    </source>
</evidence>
<evidence type="ECO:0000256" key="5">
    <source>
        <dbReference type="SAM" id="Phobius"/>
    </source>
</evidence>
<feature type="transmembrane region" description="Helical" evidence="5">
    <location>
        <begin position="52"/>
        <end position="78"/>
    </location>
</feature>
<keyword evidence="2 5" id="KW-0812">Transmembrane</keyword>
<evidence type="ECO:0000256" key="3">
    <source>
        <dbReference type="ARBA" id="ARBA00022989"/>
    </source>
</evidence>
<feature type="transmembrane region" description="Helical" evidence="5">
    <location>
        <begin position="15"/>
        <end position="40"/>
    </location>
</feature>
<dbReference type="AlphaFoldDB" id="A0A3P7IL28"/>
<comment type="subcellular location">
    <subcellularLocation>
        <location evidence="1">Membrane</location>
    </subcellularLocation>
</comment>
<dbReference type="EMBL" id="UYWY01023293">
    <property type="protein sequence ID" value="VDM47372.1"/>
    <property type="molecule type" value="Genomic_DNA"/>
</dbReference>
<accession>A0A3P7IL28</accession>
<name>A0A3P7IL28_TOXCA</name>
<dbReference type="PROSITE" id="PS50262">
    <property type="entry name" value="G_PROTEIN_RECEP_F1_2"/>
    <property type="match status" value="1"/>
</dbReference>
<dbReference type="CDD" id="cd00637">
    <property type="entry name" value="7tm_classA_rhodopsin-like"/>
    <property type="match status" value="1"/>
</dbReference>
<dbReference type="PANTHER" id="PTHR23017:SF3">
    <property type="entry name" value="G-PROTEIN COUPLED RECEPTORS FAMILY 1 PROFILE DOMAIN-CONTAINING PROTEIN"/>
    <property type="match status" value="1"/>
</dbReference>
<evidence type="ECO:0000256" key="1">
    <source>
        <dbReference type="ARBA" id="ARBA00004370"/>
    </source>
</evidence>
<dbReference type="PANTHER" id="PTHR23017">
    <property type="entry name" value="SERPENTINE RECEPTOR, CLASS X"/>
    <property type="match status" value="1"/>
</dbReference>
<feature type="transmembrane region" description="Helical" evidence="5">
    <location>
        <begin position="149"/>
        <end position="170"/>
    </location>
</feature>
<evidence type="ECO:0000313" key="7">
    <source>
        <dbReference type="EMBL" id="VDM47372.1"/>
    </source>
</evidence>
<dbReference type="InterPro" id="IPR017452">
    <property type="entry name" value="GPCR_Rhodpsn_7TM"/>
</dbReference>
<dbReference type="Pfam" id="PF10328">
    <property type="entry name" value="7TM_GPCR_Srx"/>
    <property type="match status" value="1"/>
</dbReference>
<dbReference type="GO" id="GO:0016020">
    <property type="term" value="C:membrane"/>
    <property type="evidence" value="ECO:0007669"/>
    <property type="project" value="UniProtKB-SubCell"/>
</dbReference>
<dbReference type="InterPro" id="IPR019430">
    <property type="entry name" value="7TM_GPCR_serpentine_rcpt_Srx"/>
</dbReference>
<proteinExistence type="predicted"/>
<evidence type="ECO:0000259" key="6">
    <source>
        <dbReference type="PROSITE" id="PS50262"/>
    </source>
</evidence>
<keyword evidence="4 5" id="KW-0472">Membrane</keyword>
<feature type="domain" description="G-protein coupled receptors family 1 profile" evidence="6">
    <location>
        <begin position="1"/>
        <end position="92"/>
    </location>
</feature>
<feature type="transmembrane region" description="Helical" evidence="5">
    <location>
        <begin position="98"/>
        <end position="121"/>
    </location>
</feature>
<feature type="transmembrane region" description="Helical" evidence="5">
    <location>
        <begin position="176"/>
        <end position="198"/>
    </location>
</feature>
<protein>
    <recommendedName>
        <fullName evidence="6">G-protein coupled receptors family 1 profile domain-containing protein</fullName>
    </recommendedName>
</protein>
<reference evidence="7" key="1">
    <citation type="submission" date="2018-11" db="EMBL/GenBank/DDBJ databases">
        <authorList>
            <consortium name="Pathogen Informatics"/>
        </authorList>
    </citation>
    <scope>NUCLEOTIDE SEQUENCE [LARGE SCALE GENOMIC DNA]</scope>
</reference>
<sequence>MGHTTLGMRLSQLTGVFMCGSVHSAIAIAMGRYIALIYPLKYSLLFSTKNTIIFAIIAWGFGVMQHAPTLFPQCFYYFDFRYYTWMYSDTQCGQFLSWFSDLCYGFTMLTLVGGPNLATIFQLHRAKAKSALTTLDANGRQSYRQQWRFFLQAFMSSAIIMIIFIGFHVVKKSMKLRFIHFITGCLCVIVVHGTNRFLQFYILLIKLKLIK</sequence>
<evidence type="ECO:0000256" key="2">
    <source>
        <dbReference type="ARBA" id="ARBA00022692"/>
    </source>
</evidence>
<organism evidence="7">
    <name type="scientific">Toxocara canis</name>
    <name type="common">Canine roundworm</name>
    <dbReference type="NCBI Taxonomy" id="6265"/>
    <lineage>
        <taxon>Eukaryota</taxon>
        <taxon>Metazoa</taxon>
        <taxon>Ecdysozoa</taxon>
        <taxon>Nematoda</taxon>
        <taxon>Chromadorea</taxon>
        <taxon>Rhabditida</taxon>
        <taxon>Spirurina</taxon>
        <taxon>Ascaridomorpha</taxon>
        <taxon>Ascaridoidea</taxon>
        <taxon>Toxocaridae</taxon>
        <taxon>Toxocara</taxon>
    </lineage>
</organism>
<keyword evidence="3 5" id="KW-1133">Transmembrane helix</keyword>
<dbReference type="SUPFAM" id="SSF81321">
    <property type="entry name" value="Family A G protein-coupled receptor-like"/>
    <property type="match status" value="1"/>
</dbReference>
<gene>
    <name evidence="7" type="ORF">TCNE_LOCUS16051</name>
</gene>